<feature type="domain" description="DUF5777" evidence="2">
    <location>
        <begin position="39"/>
        <end position="277"/>
    </location>
</feature>
<organism evidence="3 4">
    <name type="scientific">Belliella baltica (strain DSM 15883 / CIP 108006 / LMG 21964 / BA134)</name>
    <dbReference type="NCBI Taxonomy" id="866536"/>
    <lineage>
        <taxon>Bacteria</taxon>
        <taxon>Pseudomonadati</taxon>
        <taxon>Bacteroidota</taxon>
        <taxon>Cytophagia</taxon>
        <taxon>Cytophagales</taxon>
        <taxon>Cyclobacteriaceae</taxon>
        <taxon>Belliella</taxon>
    </lineage>
</organism>
<evidence type="ECO:0000313" key="3">
    <source>
        <dbReference type="EMBL" id="AFL83932.1"/>
    </source>
</evidence>
<evidence type="ECO:0000256" key="1">
    <source>
        <dbReference type="SAM" id="SignalP"/>
    </source>
</evidence>
<keyword evidence="1" id="KW-0732">Signal</keyword>
<feature type="chain" id="PRO_5003683389" description="DUF5777 domain-containing protein" evidence="1">
    <location>
        <begin position="21"/>
        <end position="278"/>
    </location>
</feature>
<dbReference type="InterPro" id="IPR045916">
    <property type="entry name" value="DUF5777"/>
</dbReference>
<evidence type="ECO:0000259" key="2">
    <source>
        <dbReference type="Pfam" id="PF19089"/>
    </source>
</evidence>
<proteinExistence type="predicted"/>
<accession>I3Z3W4</accession>
<dbReference type="OrthoDB" id="1117410at2"/>
<dbReference type="RefSeq" id="WP_014771929.1">
    <property type="nucleotide sequence ID" value="NC_018010.1"/>
</dbReference>
<gene>
    <name evidence="3" type="ordered locus">Belba_1305</name>
</gene>
<keyword evidence="4" id="KW-1185">Reference proteome</keyword>
<name>I3Z3W4_BELBD</name>
<dbReference type="Pfam" id="PF19089">
    <property type="entry name" value="DUF5777"/>
    <property type="match status" value="1"/>
</dbReference>
<dbReference type="AlphaFoldDB" id="I3Z3W4"/>
<feature type="signal peptide" evidence="1">
    <location>
        <begin position="1"/>
        <end position="20"/>
    </location>
</feature>
<evidence type="ECO:0000313" key="4">
    <source>
        <dbReference type="Proteomes" id="UP000006050"/>
    </source>
</evidence>
<protein>
    <recommendedName>
        <fullName evidence="2">DUF5777 domain-containing protein</fullName>
    </recommendedName>
</protein>
<dbReference type="eggNOG" id="COG3637">
    <property type="taxonomic scope" value="Bacteria"/>
</dbReference>
<dbReference type="KEGG" id="bbd:Belba_1305"/>
<sequence length="278" mass="31303">MKNTTLLLMLFCFMTFTVAAQEEDSIQSKKVDKPERAAFQSGWLIDNPTGLINSKGTFQFDIQHRFGVIESGNRDLLGMWGPANIRLALSYAISNRITLGFGTLKDSRMQDFNLKAGLLQQTRSGSVPVSLAYYGNVAIDARESEFFPESSNRFAYFNQLIFTRRFNRIVSMQIAPSYSHYNLVSPELDNSQFAVALGGKVSISDKTSILIDYSQPLSQNTDNPGLSLGIEMSTGLHAFQVFVGNYNGILPQRNYILNKNRLSENQFLIGFNINRLWF</sequence>
<dbReference type="HOGENOM" id="CLU_079021_0_0_10"/>
<dbReference type="Proteomes" id="UP000006050">
    <property type="component" value="Chromosome"/>
</dbReference>
<dbReference type="STRING" id="866536.Belba_1305"/>
<reference evidence="4" key="1">
    <citation type="submission" date="2012-06" db="EMBL/GenBank/DDBJ databases">
        <title>The complete genome of Belliella baltica DSM 15883.</title>
        <authorList>
            <person name="Lucas S."/>
            <person name="Copeland A."/>
            <person name="Lapidus A."/>
            <person name="Goodwin L."/>
            <person name="Pitluck S."/>
            <person name="Peters L."/>
            <person name="Mikhailova N."/>
            <person name="Davenport K."/>
            <person name="Kyrpides N."/>
            <person name="Mavromatis K."/>
            <person name="Pagani I."/>
            <person name="Ivanova N."/>
            <person name="Ovchinnikova G."/>
            <person name="Zeytun A."/>
            <person name="Detter J.C."/>
            <person name="Han C."/>
            <person name="Land M."/>
            <person name="Hauser L."/>
            <person name="Markowitz V."/>
            <person name="Cheng J.-F."/>
            <person name="Hugenholtz P."/>
            <person name="Woyke T."/>
            <person name="Wu D."/>
            <person name="Tindall B."/>
            <person name="Pomrenke H."/>
            <person name="Brambilla E."/>
            <person name="Klenk H.-P."/>
            <person name="Eisen J.A."/>
        </authorList>
    </citation>
    <scope>NUCLEOTIDE SEQUENCE [LARGE SCALE GENOMIC DNA]</scope>
    <source>
        <strain evidence="4">DSM 15883 / CIP 108006 / LMG 21964 / BA134</strain>
    </source>
</reference>
<dbReference type="EMBL" id="CP003281">
    <property type="protein sequence ID" value="AFL83932.1"/>
    <property type="molecule type" value="Genomic_DNA"/>
</dbReference>